<accession>A0ABN7SC54</accession>
<organism evidence="2 3">
    <name type="scientific">Oikopleura dioica</name>
    <name type="common">Tunicate</name>
    <dbReference type="NCBI Taxonomy" id="34765"/>
    <lineage>
        <taxon>Eukaryota</taxon>
        <taxon>Metazoa</taxon>
        <taxon>Chordata</taxon>
        <taxon>Tunicata</taxon>
        <taxon>Appendicularia</taxon>
        <taxon>Copelata</taxon>
        <taxon>Oikopleuridae</taxon>
        <taxon>Oikopleura</taxon>
    </lineage>
</organism>
<evidence type="ECO:0000313" key="3">
    <source>
        <dbReference type="Proteomes" id="UP001158576"/>
    </source>
</evidence>
<dbReference type="EMBL" id="OU015569">
    <property type="protein sequence ID" value="CAG5097414.1"/>
    <property type="molecule type" value="Genomic_DNA"/>
</dbReference>
<gene>
    <name evidence="2" type="ORF">OKIOD_LOCUS6624</name>
</gene>
<protein>
    <submittedName>
        <fullName evidence="2">Oidioi.mRNA.OKI2018_I69.XSR.g15066.t1.cds</fullName>
    </submittedName>
</protein>
<sequence length="144" mass="16846">MAQEEFDPQTIMQRFNGFPEGNEVAMNTKLRFAQTELEKAAHTMNEMNTSIEKFLAKFEKQKEKTEKAKTEAKAAKEALAAEEAEKMDMLQQMELIVAQVKQQKKEKKKAVKDIQLFINEKFESMDEQLRSLESENQRLRKQLE</sequence>
<keyword evidence="1" id="KW-0175">Coiled coil</keyword>
<feature type="coiled-coil region" evidence="1">
    <location>
        <begin position="44"/>
        <end position="142"/>
    </location>
</feature>
<keyword evidence="3" id="KW-1185">Reference proteome</keyword>
<name>A0ABN7SC54_OIKDI</name>
<evidence type="ECO:0000313" key="2">
    <source>
        <dbReference type="EMBL" id="CAG5097414.1"/>
    </source>
</evidence>
<reference evidence="2 3" key="1">
    <citation type="submission" date="2021-04" db="EMBL/GenBank/DDBJ databases">
        <authorList>
            <person name="Bliznina A."/>
        </authorList>
    </citation>
    <scope>NUCLEOTIDE SEQUENCE [LARGE SCALE GENOMIC DNA]</scope>
</reference>
<proteinExistence type="predicted"/>
<dbReference type="Proteomes" id="UP001158576">
    <property type="component" value="Chromosome XSR"/>
</dbReference>
<evidence type="ECO:0000256" key="1">
    <source>
        <dbReference type="SAM" id="Coils"/>
    </source>
</evidence>